<dbReference type="GO" id="GO:0016887">
    <property type="term" value="F:ATP hydrolysis activity"/>
    <property type="evidence" value="ECO:0007669"/>
    <property type="project" value="InterPro"/>
</dbReference>
<protein>
    <submittedName>
        <fullName evidence="15">ABC-type sulfate transport system, permease component</fullName>
    </submittedName>
</protein>
<dbReference type="Gene3D" id="2.40.50.100">
    <property type="match status" value="1"/>
</dbReference>
<comment type="similarity">
    <text evidence="11">Belongs to the binding-protein-dependent transport system permease family.</text>
</comment>
<dbReference type="PROSITE" id="PS50928">
    <property type="entry name" value="ABC_TM1"/>
    <property type="match status" value="1"/>
</dbReference>
<evidence type="ECO:0000256" key="11">
    <source>
        <dbReference type="RuleBase" id="RU363032"/>
    </source>
</evidence>
<dbReference type="PANTHER" id="PTHR30183">
    <property type="entry name" value="MOLYBDENUM TRANSPORT SYSTEM PERMEASE PROTEIN MODB"/>
    <property type="match status" value="1"/>
</dbReference>
<name>A0A0G3H4Z7_9CORY</name>
<keyword evidence="2 11" id="KW-0813">Transport</keyword>
<dbReference type="Pfam" id="PF03459">
    <property type="entry name" value="TOBE"/>
    <property type="match status" value="1"/>
</dbReference>
<feature type="domain" description="ABC transmembrane type-1" evidence="13">
    <location>
        <begin position="55"/>
        <end position="257"/>
    </location>
</feature>
<feature type="transmembrane region" description="Helical" evidence="11">
    <location>
        <begin position="12"/>
        <end position="35"/>
    </location>
</feature>
<evidence type="ECO:0000256" key="7">
    <source>
        <dbReference type="ARBA" id="ARBA00022840"/>
    </source>
</evidence>
<feature type="transmembrane region" description="Helical" evidence="11">
    <location>
        <begin position="178"/>
        <end position="200"/>
    </location>
</feature>
<keyword evidence="7" id="KW-0067">ATP-binding</keyword>
<dbReference type="GO" id="GO:0015689">
    <property type="term" value="P:molybdate ion transport"/>
    <property type="evidence" value="ECO:0007669"/>
    <property type="project" value="InterPro"/>
</dbReference>
<dbReference type="Pfam" id="PF00528">
    <property type="entry name" value="BPD_transp_1"/>
    <property type="match status" value="1"/>
</dbReference>
<dbReference type="GO" id="GO:0005524">
    <property type="term" value="F:ATP binding"/>
    <property type="evidence" value="ECO:0007669"/>
    <property type="project" value="UniProtKB-KW"/>
</dbReference>
<dbReference type="CDD" id="cd06261">
    <property type="entry name" value="TM_PBP2"/>
    <property type="match status" value="1"/>
</dbReference>
<dbReference type="InterPro" id="IPR035906">
    <property type="entry name" value="MetI-like_sf"/>
</dbReference>
<evidence type="ECO:0000256" key="10">
    <source>
        <dbReference type="PROSITE-ProRule" id="PRU01213"/>
    </source>
</evidence>
<dbReference type="PATRIC" id="fig|136857.5.peg.1036"/>
<keyword evidence="8 11" id="KW-1133">Transmembrane helix</keyword>
<feature type="transmembrane region" description="Helical" evidence="11">
    <location>
        <begin position="132"/>
        <end position="157"/>
    </location>
</feature>
<keyword evidence="6" id="KW-0547">Nucleotide-binding</keyword>
<evidence type="ECO:0000259" key="14">
    <source>
        <dbReference type="PROSITE" id="PS51866"/>
    </source>
</evidence>
<evidence type="ECO:0000259" key="12">
    <source>
        <dbReference type="PROSITE" id="PS50893"/>
    </source>
</evidence>
<dbReference type="STRING" id="136857.CTEST_05215"/>
<dbReference type="Gene3D" id="3.40.50.300">
    <property type="entry name" value="P-loop containing nucleotide triphosphate hydrolases"/>
    <property type="match status" value="1"/>
</dbReference>
<dbReference type="PROSITE" id="PS51866">
    <property type="entry name" value="MOP"/>
    <property type="match status" value="1"/>
</dbReference>
<feature type="domain" description="ABC transporter" evidence="12">
    <location>
        <begin position="270"/>
        <end position="487"/>
    </location>
</feature>
<dbReference type="InterPro" id="IPR003439">
    <property type="entry name" value="ABC_transporter-like_ATP-bd"/>
</dbReference>
<dbReference type="SMART" id="SM00382">
    <property type="entry name" value="AAA"/>
    <property type="match status" value="1"/>
</dbReference>
<organism evidence="15 16">
    <name type="scientific">Corynebacterium testudinoris</name>
    <dbReference type="NCBI Taxonomy" id="136857"/>
    <lineage>
        <taxon>Bacteria</taxon>
        <taxon>Bacillati</taxon>
        <taxon>Actinomycetota</taxon>
        <taxon>Actinomycetes</taxon>
        <taxon>Mycobacteriales</taxon>
        <taxon>Corynebacteriaceae</taxon>
        <taxon>Corynebacterium</taxon>
    </lineage>
</organism>
<evidence type="ECO:0000313" key="15">
    <source>
        <dbReference type="EMBL" id="AKK08489.1"/>
    </source>
</evidence>
<dbReference type="KEGG" id="cted:CTEST_05215"/>
<dbReference type="GO" id="GO:0055085">
    <property type="term" value="P:transmembrane transport"/>
    <property type="evidence" value="ECO:0007669"/>
    <property type="project" value="InterPro"/>
</dbReference>
<evidence type="ECO:0000256" key="3">
    <source>
        <dbReference type="ARBA" id="ARBA00022475"/>
    </source>
</evidence>
<dbReference type="InterPro" id="IPR003593">
    <property type="entry name" value="AAA+_ATPase"/>
</dbReference>
<dbReference type="PROSITE" id="PS50893">
    <property type="entry name" value="ABC_TRANSPORTER_2"/>
    <property type="match status" value="1"/>
</dbReference>
<feature type="transmembrane region" description="Helical" evidence="11">
    <location>
        <begin position="92"/>
        <end position="112"/>
    </location>
</feature>
<dbReference type="InterPro" id="IPR004606">
    <property type="entry name" value="Mop_domain"/>
</dbReference>
<dbReference type="InterPro" id="IPR005116">
    <property type="entry name" value="Transp-assoc_OB_typ1"/>
</dbReference>
<evidence type="ECO:0000313" key="16">
    <source>
        <dbReference type="Proteomes" id="UP000035540"/>
    </source>
</evidence>
<keyword evidence="9 11" id="KW-0472">Membrane</keyword>
<keyword evidence="4 10" id="KW-0500">Molybdenum</keyword>
<proteinExistence type="inferred from homology"/>
<evidence type="ECO:0000256" key="6">
    <source>
        <dbReference type="ARBA" id="ARBA00022741"/>
    </source>
</evidence>
<dbReference type="OrthoDB" id="9774448at2"/>
<evidence type="ECO:0000256" key="4">
    <source>
        <dbReference type="ARBA" id="ARBA00022505"/>
    </source>
</evidence>
<reference evidence="15 16" key="1">
    <citation type="journal article" date="2015" name="Genome Announc.">
        <title>Complete Genome Sequence of the Type Strain Corynebacterium testudinoris DSM 44614, Recovered from Necrotic Lesions in the Mouth of a Tortoise.</title>
        <authorList>
            <person name="Ruckert C."/>
            <person name="Kriete M."/>
            <person name="Jaenicke S."/>
            <person name="Winkler A."/>
            <person name="Tauch A."/>
        </authorList>
    </citation>
    <scope>NUCLEOTIDE SEQUENCE [LARGE SCALE GENOMIC DNA]</scope>
    <source>
        <strain evidence="15 16">DSM 44614</strain>
    </source>
</reference>
<dbReference type="InterPro" id="IPR027417">
    <property type="entry name" value="P-loop_NTPase"/>
</dbReference>
<dbReference type="InterPro" id="IPR008995">
    <property type="entry name" value="Mo/tungstate-bd_C_term_dom"/>
</dbReference>
<feature type="transmembrane region" description="Helical" evidence="11">
    <location>
        <begin position="55"/>
        <end position="80"/>
    </location>
</feature>
<evidence type="ECO:0000256" key="1">
    <source>
        <dbReference type="ARBA" id="ARBA00004651"/>
    </source>
</evidence>
<comment type="subcellular location">
    <subcellularLocation>
        <location evidence="1 11">Cell membrane</location>
        <topology evidence="1 11">Multi-pass membrane protein</topology>
    </subcellularLocation>
</comment>
<sequence length="620" mass="63840">MSVPRPVTPRPPIVVAVLGAIGLAIILGPVIALGIRVPWSRFGEVLASPDTTSLLTVTFASAICSTLITTVLGVPLAAWLRHLRRGQRLVRLLVMLPLAMPPVVGGLALTAAVGRRGVTAPLLDALGIQFAFAFPGVVLAHIFISLPFVVVTVDAALRQLDPEVTASAQGVGMRPLEILRLVILPAVAPAIVTGAGLAFARSLGEFGTTLTFAGSMPGVTRTMPLGIYLERETDPGQAYVLGAILIFSAVVVLGLAALPSILRRRPTPQARLIDAPDTPALRSLTAPPAARAVAVDAAGITFPANRITAVVGPNGSGKTTLMGKIAGRLTGGAVTVDGSVVLLTQRPGLPPASTVAQAITMVTRDRAATTKLLSAAGLTPLAGVAVPALSGGQAAHVALVRALAARPDVLILDEPLSAIDVASAEHWRRLLRAAAQDRTTLMVTHDPLEVAALSEHLVVLTGGSITAAGPTIDLLDNPPNEFVASLAGVSRIVGTVTSREVDTITINQGQWDIAGTFSGPDDQLPLVGDNAVATFPPEATTLRLPSPSTVRESARNVWPGVVESVVASTARSGATVHVKVGDIRLSIPVTRRSVLDLGLSNGTAVECVTKAAAITIHPRT</sequence>
<dbReference type="PANTHER" id="PTHR30183:SF3">
    <property type="entry name" value="MOLYBDENUM TRANSPORT SYSTEM PERMEASE PROTEIN MODB"/>
    <property type="match status" value="1"/>
</dbReference>
<dbReference type="Proteomes" id="UP000035540">
    <property type="component" value="Chromosome"/>
</dbReference>
<reference evidence="16" key="2">
    <citation type="submission" date="2015-05" db="EMBL/GenBank/DDBJ databases">
        <title>Complete genome sequence of Corynebacterium testudinoris DSM 44614, recovered from necrotic lesions in the mouth of a tortoise.</title>
        <authorList>
            <person name="Ruckert C."/>
            <person name="Albersmeier A."/>
            <person name="Winkler A."/>
            <person name="Tauch A."/>
        </authorList>
    </citation>
    <scope>NUCLEOTIDE SEQUENCE [LARGE SCALE GENOMIC DNA]</scope>
    <source>
        <strain evidence="16">DSM 44614</strain>
    </source>
</reference>
<accession>A0A0G3H4Z7</accession>
<feature type="transmembrane region" description="Helical" evidence="11">
    <location>
        <begin position="238"/>
        <end position="262"/>
    </location>
</feature>
<evidence type="ECO:0000256" key="8">
    <source>
        <dbReference type="ARBA" id="ARBA00022989"/>
    </source>
</evidence>
<dbReference type="GO" id="GO:0005886">
    <property type="term" value="C:plasma membrane"/>
    <property type="evidence" value="ECO:0007669"/>
    <property type="project" value="UniProtKB-SubCell"/>
</dbReference>
<dbReference type="EMBL" id="CP011545">
    <property type="protein sequence ID" value="AKK08489.1"/>
    <property type="molecule type" value="Genomic_DNA"/>
</dbReference>
<dbReference type="SUPFAM" id="SSF52540">
    <property type="entry name" value="P-loop containing nucleoside triphosphate hydrolases"/>
    <property type="match status" value="1"/>
</dbReference>
<dbReference type="SUPFAM" id="SSF161098">
    <property type="entry name" value="MetI-like"/>
    <property type="match status" value="1"/>
</dbReference>
<dbReference type="Pfam" id="PF00005">
    <property type="entry name" value="ABC_tran"/>
    <property type="match status" value="1"/>
</dbReference>
<feature type="domain" description="Mop" evidence="14">
    <location>
        <begin position="551"/>
        <end position="618"/>
    </location>
</feature>
<evidence type="ECO:0000256" key="5">
    <source>
        <dbReference type="ARBA" id="ARBA00022692"/>
    </source>
</evidence>
<dbReference type="AlphaFoldDB" id="A0A0G3H4Z7"/>
<evidence type="ECO:0000259" key="13">
    <source>
        <dbReference type="PROSITE" id="PS50928"/>
    </source>
</evidence>
<keyword evidence="3" id="KW-1003">Cell membrane</keyword>
<evidence type="ECO:0000256" key="9">
    <source>
        <dbReference type="ARBA" id="ARBA00023136"/>
    </source>
</evidence>
<evidence type="ECO:0000256" key="2">
    <source>
        <dbReference type="ARBA" id="ARBA00022448"/>
    </source>
</evidence>
<dbReference type="Gene3D" id="1.10.3720.10">
    <property type="entry name" value="MetI-like"/>
    <property type="match status" value="1"/>
</dbReference>
<gene>
    <name evidence="15" type="ORF">CTEST_05215</name>
</gene>
<keyword evidence="5 11" id="KW-0812">Transmembrane</keyword>
<dbReference type="InterPro" id="IPR000515">
    <property type="entry name" value="MetI-like"/>
</dbReference>
<dbReference type="SUPFAM" id="SSF50331">
    <property type="entry name" value="MOP-like"/>
    <property type="match status" value="1"/>
</dbReference>
<keyword evidence="16" id="KW-1185">Reference proteome</keyword>
<dbReference type="RefSeq" id="WP_047252837.1">
    <property type="nucleotide sequence ID" value="NZ_CP011545.1"/>
</dbReference>